<dbReference type="InterPro" id="IPR029044">
    <property type="entry name" value="Nucleotide-diphossugar_trans"/>
</dbReference>
<dbReference type="Gene3D" id="3.90.550.10">
    <property type="entry name" value="Spore Coat Polysaccharide Biosynthesis Protein SpsA, Chain A"/>
    <property type="match status" value="1"/>
</dbReference>
<keyword evidence="1" id="KW-0812">Transmembrane</keyword>
<sequence>MCEVGVIAIGRNEGERLRRCLESVGGRGLAVVYVDSGSSDGSVELALSLGAEVVELDLSRPFTAARARNEGFGRLLEIDPRVRFVQFVDGDCEVAPGWLDCAVEALEAAPDVAVVCGRRRERHPDRSVYNRLADMEWDTPVGEARACGGDAMMRAEAVRQAGGYDPAVIAAEDDELCVRIRAAGWRVLRLDAEMTLHDMGMTRFSQWWRRSTRTGHAYAEGAAMHGGSPERHFVRQARSVALWGLLLPLLALGLAWPTRGMSLALLSCYGFLYWRTRRYYSATRGWPAAHARTNAAWIVLAKFPQAVGLIRYWYGRLSGRRSRLIEYRGPVPAGG</sequence>
<gene>
    <name evidence="3" type="ORF">OJF2_78360</name>
</gene>
<keyword evidence="3" id="KW-0808">Transferase</keyword>
<dbReference type="PANTHER" id="PTHR43646">
    <property type="entry name" value="GLYCOSYLTRANSFERASE"/>
    <property type="match status" value="1"/>
</dbReference>
<feature type="domain" description="Glycosyltransferase 2-like" evidence="2">
    <location>
        <begin position="11"/>
        <end position="125"/>
    </location>
</feature>
<dbReference type="InterPro" id="IPR001173">
    <property type="entry name" value="Glyco_trans_2-like"/>
</dbReference>
<evidence type="ECO:0000313" key="4">
    <source>
        <dbReference type="Proteomes" id="UP000324233"/>
    </source>
</evidence>
<dbReference type="KEGG" id="agv:OJF2_78360"/>
<keyword evidence="4" id="KW-1185">Reference proteome</keyword>
<dbReference type="EMBL" id="CP042998">
    <property type="protein sequence ID" value="QEH39222.1"/>
    <property type="molecule type" value="Genomic_DNA"/>
</dbReference>
<name>A0A5B9WF64_9BACT</name>
<dbReference type="Proteomes" id="UP000324233">
    <property type="component" value="Plasmid pOJF2_1"/>
</dbReference>
<keyword evidence="1" id="KW-0472">Membrane</keyword>
<keyword evidence="1" id="KW-1133">Transmembrane helix</keyword>
<dbReference type="AlphaFoldDB" id="A0A5B9WF64"/>
<accession>A0A5B9WF64</accession>
<evidence type="ECO:0000313" key="3">
    <source>
        <dbReference type="EMBL" id="QEH39222.1"/>
    </source>
</evidence>
<reference evidence="3 4" key="1">
    <citation type="submission" date="2019-08" db="EMBL/GenBank/DDBJ databases">
        <title>Deep-cultivation of Planctomycetes and their phenomic and genomic characterization uncovers novel biology.</title>
        <authorList>
            <person name="Wiegand S."/>
            <person name="Jogler M."/>
            <person name="Boedeker C."/>
            <person name="Pinto D."/>
            <person name="Vollmers J."/>
            <person name="Rivas-Marin E."/>
            <person name="Kohn T."/>
            <person name="Peeters S.H."/>
            <person name="Heuer A."/>
            <person name="Rast P."/>
            <person name="Oberbeckmann S."/>
            <person name="Bunk B."/>
            <person name="Jeske O."/>
            <person name="Meyerdierks A."/>
            <person name="Storesund J.E."/>
            <person name="Kallscheuer N."/>
            <person name="Luecker S."/>
            <person name="Lage O.M."/>
            <person name="Pohl T."/>
            <person name="Merkel B.J."/>
            <person name="Hornburger P."/>
            <person name="Mueller R.-W."/>
            <person name="Bruemmer F."/>
            <person name="Labrenz M."/>
            <person name="Spormann A.M."/>
            <person name="Op den Camp H."/>
            <person name="Overmann J."/>
            <person name="Amann R."/>
            <person name="Jetten M.S.M."/>
            <person name="Mascher T."/>
            <person name="Medema M.H."/>
            <person name="Devos D.P."/>
            <person name="Kaster A.-K."/>
            <person name="Ovreas L."/>
            <person name="Rohde M."/>
            <person name="Galperin M.Y."/>
            <person name="Jogler C."/>
        </authorList>
    </citation>
    <scope>NUCLEOTIDE SEQUENCE [LARGE SCALE GENOMIC DNA]</scope>
    <source>
        <strain evidence="3 4">OJF2</strain>
        <plasmid evidence="4">pojf2_1</plasmid>
    </source>
</reference>
<feature type="transmembrane region" description="Helical" evidence="1">
    <location>
        <begin position="241"/>
        <end position="274"/>
    </location>
</feature>
<dbReference type="Pfam" id="PF00535">
    <property type="entry name" value="Glycos_transf_2"/>
    <property type="match status" value="1"/>
</dbReference>
<proteinExistence type="predicted"/>
<dbReference type="PANTHER" id="PTHR43646:SF6">
    <property type="entry name" value="PRE-MYCOFACTOCIN GLYCOSYLTRANSFERASE"/>
    <property type="match status" value="1"/>
</dbReference>
<keyword evidence="3" id="KW-0614">Plasmid</keyword>
<evidence type="ECO:0000259" key="2">
    <source>
        <dbReference type="Pfam" id="PF00535"/>
    </source>
</evidence>
<dbReference type="RefSeq" id="WP_148599113.1">
    <property type="nucleotide sequence ID" value="NZ_CP042998.1"/>
</dbReference>
<evidence type="ECO:0000256" key="1">
    <source>
        <dbReference type="SAM" id="Phobius"/>
    </source>
</evidence>
<dbReference type="GO" id="GO:0016740">
    <property type="term" value="F:transferase activity"/>
    <property type="evidence" value="ECO:0007669"/>
    <property type="project" value="UniProtKB-KW"/>
</dbReference>
<geneLocation type="plasmid" evidence="4">
    <name>pojf2_1</name>
</geneLocation>
<dbReference type="SUPFAM" id="SSF53448">
    <property type="entry name" value="Nucleotide-diphospho-sugar transferases"/>
    <property type="match status" value="1"/>
</dbReference>
<organism evidence="3 4">
    <name type="scientific">Aquisphaera giovannonii</name>
    <dbReference type="NCBI Taxonomy" id="406548"/>
    <lineage>
        <taxon>Bacteria</taxon>
        <taxon>Pseudomonadati</taxon>
        <taxon>Planctomycetota</taxon>
        <taxon>Planctomycetia</taxon>
        <taxon>Isosphaerales</taxon>
        <taxon>Isosphaeraceae</taxon>
        <taxon>Aquisphaera</taxon>
    </lineage>
</organism>
<protein>
    <submittedName>
        <fullName evidence="3">Glycosyl transferase family 2</fullName>
    </submittedName>
</protein>
<dbReference type="OrthoDB" id="9811884at2"/>